<reference evidence="2 3" key="1">
    <citation type="submission" date="2023-07" db="EMBL/GenBank/DDBJ databases">
        <title>Sequencing the genomes of 1000 actinobacteria strains.</title>
        <authorList>
            <person name="Klenk H.-P."/>
        </authorList>
    </citation>
    <scope>NUCLEOTIDE SEQUENCE [LARGE SCALE GENOMIC DNA]</scope>
    <source>
        <strain evidence="2 3">DSM 44388</strain>
    </source>
</reference>
<gene>
    <name evidence="2" type="ORF">J2S57_003461</name>
</gene>
<dbReference type="NCBIfam" id="TIGR01720">
    <property type="entry name" value="NRPS-para261"/>
    <property type="match status" value="1"/>
</dbReference>
<dbReference type="PANTHER" id="PTHR45398:SF1">
    <property type="entry name" value="ENZYME, PUTATIVE (JCVI)-RELATED"/>
    <property type="match status" value="1"/>
</dbReference>
<evidence type="ECO:0000313" key="3">
    <source>
        <dbReference type="Proteomes" id="UP001235712"/>
    </source>
</evidence>
<name>A0ABT9P4V1_9ACTN</name>
<dbReference type="Gene3D" id="3.30.559.30">
    <property type="entry name" value="Nonribosomal peptide synthetase, condensation domain"/>
    <property type="match status" value="1"/>
</dbReference>
<dbReference type="PANTHER" id="PTHR45398">
    <property type="match status" value="1"/>
</dbReference>
<dbReference type="InterPro" id="IPR010060">
    <property type="entry name" value="NRPS_synth"/>
</dbReference>
<evidence type="ECO:0000313" key="2">
    <source>
        <dbReference type="EMBL" id="MDP9827712.1"/>
    </source>
</evidence>
<comment type="caution">
    <text evidence="2">The sequence shown here is derived from an EMBL/GenBank/DDBJ whole genome shotgun (WGS) entry which is preliminary data.</text>
</comment>
<sequence>MLLTALALAGLDWRRRHEFGPTPGVLIALEGHGREEFAPGIDLSRTVGWFTSVFPVRLDPGPIDLDDALAGGPAAGRALKRVKEQLRALPDHGLGFGVLHYLNREFQEHPRPQISFNYLGRFGTGESTGDWRAVPGHGVLKGGFDDGMPVAPYSLEVNAFTQDTPAGPQLGVTWAYPSALFDEDAVRDLAGGWFAALAALVAHTVSEKSGGHTPSDLTLTTLSQDEIDEFESEWDQ</sequence>
<dbReference type="EMBL" id="JAUSQZ010000001">
    <property type="protein sequence ID" value="MDP9827712.1"/>
    <property type="molecule type" value="Genomic_DNA"/>
</dbReference>
<accession>A0ABT9P4V1</accession>
<dbReference type="Pfam" id="PF00668">
    <property type="entry name" value="Condensation"/>
    <property type="match status" value="1"/>
</dbReference>
<evidence type="ECO:0000259" key="1">
    <source>
        <dbReference type="Pfam" id="PF00668"/>
    </source>
</evidence>
<dbReference type="InterPro" id="IPR001242">
    <property type="entry name" value="Condensation_dom"/>
</dbReference>
<keyword evidence="3" id="KW-1185">Reference proteome</keyword>
<protein>
    <submittedName>
        <fullName evidence="2">Non-ribosomal peptide synthase protein (TIGR01720 family)</fullName>
    </submittedName>
</protein>
<proteinExistence type="predicted"/>
<dbReference type="SUPFAM" id="SSF52777">
    <property type="entry name" value="CoA-dependent acyltransferases"/>
    <property type="match status" value="1"/>
</dbReference>
<dbReference type="Proteomes" id="UP001235712">
    <property type="component" value="Unassembled WGS sequence"/>
</dbReference>
<organism evidence="2 3">
    <name type="scientific">Kineosporia succinea</name>
    <dbReference type="NCBI Taxonomy" id="84632"/>
    <lineage>
        <taxon>Bacteria</taxon>
        <taxon>Bacillati</taxon>
        <taxon>Actinomycetota</taxon>
        <taxon>Actinomycetes</taxon>
        <taxon>Kineosporiales</taxon>
        <taxon>Kineosporiaceae</taxon>
        <taxon>Kineosporia</taxon>
    </lineage>
</organism>
<feature type="domain" description="Condensation" evidence="1">
    <location>
        <begin position="25"/>
        <end position="215"/>
    </location>
</feature>